<evidence type="ECO:0000259" key="5">
    <source>
        <dbReference type="Pfam" id="PF08386"/>
    </source>
</evidence>
<sequence>MIQTAVCSILLLVWAGVVQVSECATRSSGSEDKVRFAWNKLLSSDELSWTKCYENRECAKLKVPLDYANPEKASASIALIRLRSKVSPHSSAYRGPILINPGGPGVSGVDFIRGAYGDILALILGPNFDIVSFDPRGIRRSTPVASFFDTAAERALWLPSIRKYSLNASANAVAAAWARGTILGQLAGERDYDGSLRFINTENTARDMLQIVEAHGREKLSYWGFSYGTVLGATFAAMFPDKIERMVIDGVVNSNSFYAGDWTDSLLDADTAWQSFAEDCVAAGPSRCAFYAPTTAEISSSIQAIYTRLRQRPIPVRGKTSYGLVDFSMLREVIFLAVYAPYIIFPQLAPALASLAEGDGTALFELDARYGLHPFECNCDNEDAEPPDELSQEGFWAVFCNDAERIPAGYDEFFKDYQGILAVSELADMIEPLRAGCVAWPDYPKTNFRGPFVANTSFPLLILGNTADPVTPLASAKKMSEGFAGSVVLTQNCVGYYLQQHTTISVPSLCTHKHLRAYFQDGKLPEPGIVCEVEAEVFPLPDSELDHRGSAQRVMRVPKARLAQLSAEDRQLVDRLSELATSVLDLMHPL</sequence>
<dbReference type="EMBL" id="JACAZE010000004">
    <property type="protein sequence ID" value="KAF7318141.1"/>
    <property type="molecule type" value="Genomic_DNA"/>
</dbReference>
<keyword evidence="3" id="KW-0732">Signal</keyword>
<dbReference type="Gene3D" id="3.40.50.1820">
    <property type="entry name" value="alpha/beta hydrolase"/>
    <property type="match status" value="1"/>
</dbReference>
<dbReference type="InterPro" id="IPR000073">
    <property type="entry name" value="AB_hydrolase_1"/>
</dbReference>
<evidence type="ECO:0000256" key="3">
    <source>
        <dbReference type="SAM" id="SignalP"/>
    </source>
</evidence>
<comment type="similarity">
    <text evidence="1">Belongs to the peptidase S33 family.</text>
</comment>
<evidence type="ECO:0000313" key="6">
    <source>
        <dbReference type="EMBL" id="KAF7318141.1"/>
    </source>
</evidence>
<keyword evidence="2" id="KW-0378">Hydrolase</keyword>
<dbReference type="PANTHER" id="PTHR43248:SF25">
    <property type="entry name" value="AB HYDROLASE-1 DOMAIN-CONTAINING PROTEIN-RELATED"/>
    <property type="match status" value="1"/>
</dbReference>
<evidence type="ECO:0000259" key="4">
    <source>
        <dbReference type="Pfam" id="PF00561"/>
    </source>
</evidence>
<proteinExistence type="inferred from homology"/>
<dbReference type="Pfam" id="PF08386">
    <property type="entry name" value="Abhydrolase_4"/>
    <property type="match status" value="1"/>
</dbReference>
<feature type="chain" id="PRO_5034121628" description="AB hydrolase-1 domain-containing protein" evidence="3">
    <location>
        <begin position="24"/>
        <end position="590"/>
    </location>
</feature>
<keyword evidence="7" id="KW-1185">Reference proteome</keyword>
<accession>A0A8H6TIX2</accession>
<feature type="domain" description="AB hydrolase-1" evidence="4">
    <location>
        <begin position="96"/>
        <end position="266"/>
    </location>
</feature>
<feature type="signal peptide" evidence="3">
    <location>
        <begin position="1"/>
        <end position="23"/>
    </location>
</feature>
<evidence type="ECO:0000256" key="1">
    <source>
        <dbReference type="ARBA" id="ARBA00010088"/>
    </source>
</evidence>
<evidence type="ECO:0000256" key="2">
    <source>
        <dbReference type="ARBA" id="ARBA00022801"/>
    </source>
</evidence>
<reference evidence="6" key="1">
    <citation type="submission" date="2020-05" db="EMBL/GenBank/DDBJ databases">
        <title>Mycena genomes resolve the evolution of fungal bioluminescence.</title>
        <authorList>
            <person name="Tsai I.J."/>
        </authorList>
    </citation>
    <scope>NUCLEOTIDE SEQUENCE</scope>
    <source>
        <strain evidence="6">110903Hualien_Pintung</strain>
    </source>
</reference>
<organism evidence="6 7">
    <name type="scientific">Mycena chlorophos</name>
    <name type="common">Agaric fungus</name>
    <name type="synonym">Agaricus chlorophos</name>
    <dbReference type="NCBI Taxonomy" id="658473"/>
    <lineage>
        <taxon>Eukaryota</taxon>
        <taxon>Fungi</taxon>
        <taxon>Dikarya</taxon>
        <taxon>Basidiomycota</taxon>
        <taxon>Agaricomycotina</taxon>
        <taxon>Agaricomycetes</taxon>
        <taxon>Agaricomycetidae</taxon>
        <taxon>Agaricales</taxon>
        <taxon>Marasmiineae</taxon>
        <taxon>Mycenaceae</taxon>
        <taxon>Mycena</taxon>
    </lineage>
</organism>
<evidence type="ECO:0000313" key="7">
    <source>
        <dbReference type="Proteomes" id="UP000613580"/>
    </source>
</evidence>
<dbReference type="AlphaFoldDB" id="A0A8H6TIX2"/>
<protein>
    <recommendedName>
        <fullName evidence="8">AB hydrolase-1 domain-containing protein</fullName>
    </recommendedName>
</protein>
<dbReference type="SUPFAM" id="SSF53474">
    <property type="entry name" value="alpha/beta-Hydrolases"/>
    <property type="match status" value="1"/>
</dbReference>
<dbReference type="InterPro" id="IPR051601">
    <property type="entry name" value="Serine_prot/Carboxylest_S33"/>
</dbReference>
<evidence type="ECO:0008006" key="8">
    <source>
        <dbReference type="Google" id="ProtNLM"/>
    </source>
</evidence>
<feature type="domain" description="Peptidase S33 tripeptidyl aminopeptidase-like C-terminal" evidence="5">
    <location>
        <begin position="435"/>
        <end position="531"/>
    </location>
</feature>
<gene>
    <name evidence="6" type="ORF">HMN09_00322200</name>
</gene>
<dbReference type="InterPro" id="IPR013595">
    <property type="entry name" value="Pept_S33_TAP-like_C"/>
</dbReference>
<dbReference type="GO" id="GO:0016787">
    <property type="term" value="F:hydrolase activity"/>
    <property type="evidence" value="ECO:0007669"/>
    <property type="project" value="UniProtKB-KW"/>
</dbReference>
<dbReference type="InterPro" id="IPR029058">
    <property type="entry name" value="AB_hydrolase_fold"/>
</dbReference>
<dbReference type="PANTHER" id="PTHR43248">
    <property type="entry name" value="2-SUCCINYL-6-HYDROXY-2,4-CYCLOHEXADIENE-1-CARBOXYLATE SYNTHASE"/>
    <property type="match status" value="1"/>
</dbReference>
<comment type="caution">
    <text evidence="6">The sequence shown here is derived from an EMBL/GenBank/DDBJ whole genome shotgun (WGS) entry which is preliminary data.</text>
</comment>
<dbReference type="OrthoDB" id="425534at2759"/>
<dbReference type="Pfam" id="PF00561">
    <property type="entry name" value="Abhydrolase_1"/>
    <property type="match status" value="1"/>
</dbReference>
<name>A0A8H6TIX2_MYCCL</name>
<dbReference type="Proteomes" id="UP000613580">
    <property type="component" value="Unassembled WGS sequence"/>
</dbReference>